<accession>A0A7C8PR48</accession>
<dbReference type="Pfam" id="PF12937">
    <property type="entry name" value="F-box-like"/>
    <property type="match status" value="1"/>
</dbReference>
<dbReference type="AlphaFoldDB" id="A0A7C8PR48"/>
<comment type="caution">
    <text evidence="1">The sequence shown here is derived from an EMBL/GenBank/DDBJ whole genome shotgun (WGS) entry which is preliminary data.</text>
</comment>
<protein>
    <submittedName>
        <fullName evidence="1">Uncharacterized protein</fullName>
    </submittedName>
</protein>
<dbReference type="InterPro" id="IPR032675">
    <property type="entry name" value="LRR_dom_sf"/>
</dbReference>
<sequence length="555" mass="64141">MPSMSLSCIPLEILIQIASYLRISDLSSFARCCQKIKGACIPILYRHVELRLYGQKRRLIGKLFPFTLLRVESSEYFAETRSLAIIGCDHHFGMDKEDDRDTLVLNGREKPIVVPLQRFVERIPSGKLRSFELKVDFPIIGEFFIGLITMQPNLVKLYLSFKNTTQEVTAESISKVNLPNLKSLTLAEIYKQSDVLLLNQILSSASKLDLIDLSWHLHYPDVNRSSHQGAFTQILQHRPKTLKIANIDMTPQLLEATGVVEELHLREVNVPRDRDLQYIYQNPYSSISLKKLLITTIPDLRVFYEQQILDKLAPGLEELHVTVNHMDRDGEAEVRDNIPIPLEYVNRHSGTLKYLSLFEKTSEGNLFIDGGAICQDEIEVFKHCKLDEFATAINFYCQIRTPAYWKTFEMSPADVNYAHFSCLTKLYIIPDMISLNTQIENDQDEFWDLNPRNIFSYQMASMILTNIGLYAESIPRLEFLIVGMGNAYCGQKVFVVTWEKHIPPYRKGAKQRKVRYLYTLSPPYEMEDFRDQGIVFKCFEGTKFTSEEDRKWISI</sequence>
<dbReference type="InterPro" id="IPR001810">
    <property type="entry name" value="F-box_dom"/>
</dbReference>
<evidence type="ECO:0000313" key="1">
    <source>
        <dbReference type="EMBL" id="TGJ63095.1"/>
    </source>
</evidence>
<dbReference type="EMBL" id="SOZJ01000008">
    <property type="protein sequence ID" value="TGJ63095.1"/>
    <property type="molecule type" value="Genomic_DNA"/>
</dbReference>
<dbReference type="CDD" id="cd09917">
    <property type="entry name" value="F-box_SF"/>
    <property type="match status" value="1"/>
</dbReference>
<dbReference type="PROSITE" id="PS50181">
    <property type="entry name" value="FBOX"/>
    <property type="match status" value="1"/>
</dbReference>
<dbReference type="InterPro" id="IPR036047">
    <property type="entry name" value="F-box-like_dom_sf"/>
</dbReference>
<dbReference type="SUPFAM" id="SSF52047">
    <property type="entry name" value="RNI-like"/>
    <property type="match status" value="1"/>
</dbReference>
<gene>
    <name evidence="1" type="ORF">EYR41_011041</name>
</gene>
<proteinExistence type="predicted"/>
<organism evidence="1 2">
    <name type="scientific">Orbilia oligospora</name>
    <name type="common">Nematode-trapping fungus</name>
    <name type="synonym">Arthrobotrys oligospora</name>
    <dbReference type="NCBI Taxonomy" id="2813651"/>
    <lineage>
        <taxon>Eukaryota</taxon>
        <taxon>Fungi</taxon>
        <taxon>Dikarya</taxon>
        <taxon>Ascomycota</taxon>
        <taxon>Pezizomycotina</taxon>
        <taxon>Orbiliomycetes</taxon>
        <taxon>Orbiliales</taxon>
        <taxon>Orbiliaceae</taxon>
        <taxon>Orbilia</taxon>
    </lineage>
</organism>
<dbReference type="Proteomes" id="UP000297595">
    <property type="component" value="Unassembled WGS sequence"/>
</dbReference>
<name>A0A7C8PR48_ORBOL</name>
<dbReference type="SUPFAM" id="SSF81383">
    <property type="entry name" value="F-box domain"/>
    <property type="match status" value="1"/>
</dbReference>
<evidence type="ECO:0000313" key="2">
    <source>
        <dbReference type="Proteomes" id="UP000297595"/>
    </source>
</evidence>
<reference evidence="1 2" key="1">
    <citation type="submission" date="2019-03" db="EMBL/GenBank/DDBJ databases">
        <title>Nematode-trapping fungi genome.</title>
        <authorList>
            <person name="Vidal-Diez De Ulzurrun G."/>
        </authorList>
    </citation>
    <scope>NUCLEOTIDE SEQUENCE [LARGE SCALE GENOMIC DNA]</scope>
    <source>
        <strain evidence="1 2">TWF154</strain>
    </source>
</reference>
<dbReference type="Gene3D" id="3.80.10.10">
    <property type="entry name" value="Ribonuclease Inhibitor"/>
    <property type="match status" value="1"/>
</dbReference>